<sequence>DDVGVGAESAIVLLQLKAMSLPAEQMATLHDLLRAALEADAKKEVRAAALKNFFLAIPASSQVSKATQKQLLELYLHAASSLEAQDAAKGDSGEGKPEATAQQEEDLSEEVQRELCTAKKSFYQVAWRIGHVTERSVAAVSAALHGTPPTFHPPKADGTDGISKAMDTVDPSTSTGESDQLERDSGPVNVSLEASTSGDIWARISAPAAEANGDKKTEVEEEEEDSEFYDAATALARASSTASNASGGYFSPEEGEMSETPEPAPLPRSPIPAPDEAPSFAEAVDSCIRDTVRVASEVTQVAFLLERWSAVCVEVDERLAHLEATSADLVQTIYPKVKAVEGVPSKRAFKWGAVRPHQGHLLTEEVKALLISHQAVHALQQDELFQLLRAVFEVGEGRLFSVLSPIAQRAVGATLAVDLPGHLGDLIWSMYLPLADCYQQVKSVRVTAASVGAAGGKSLHDSSTARAERVIIEEMGSRLHHALRYRDPAIRMQEEEIFLTSKLLEMLAILVPDGIGQEVHKLLGDYQGWLPAAVPQWSIAPLIRLVQWGVQNRLERDPIQPVQAYLQYYLSPLWINGSISDMIIATMEPEWLEDPEFQANEAERQAVLRRLQDHAAHTATTASAASPPPSAEAPSPDAAPNAGPRGEASSAAGPSAPDAAPSSTNAEYFKVSSELVHLERIRCRWLISRFVTEAIGGEAAAVRVKVLSIVLSFHQVLQYPLVLKHIFFNVLDEFMFVWLEAGTQTGLIDCVLKAKVPDLSVRGPSLLSYLSEDLQNRLATSLLTIFSEASGEITSWRQVAVGSAAWVAERVANKRWVFQTAIQGPLGQLLGDWLHLDVGQVMGASMRWLQHHFIHEPGESGLGASVLAALGTLTPTGG</sequence>
<comment type="caution">
    <text evidence="2">The sequence shown here is derived from an EMBL/GenBank/DDBJ whole genome shotgun (WGS) entry which is preliminary data.</text>
</comment>
<feature type="compositionally biased region" description="Low complexity" evidence="1">
    <location>
        <begin position="632"/>
        <end position="663"/>
    </location>
</feature>
<protein>
    <submittedName>
        <fullName evidence="2">Uncharacterized protein</fullName>
    </submittedName>
</protein>
<dbReference type="EMBL" id="LGRX02007217">
    <property type="protein sequence ID" value="KAK3275449.1"/>
    <property type="molecule type" value="Genomic_DNA"/>
</dbReference>
<reference evidence="2 3" key="1">
    <citation type="journal article" date="2015" name="Genome Biol. Evol.">
        <title>Comparative Genomics of a Bacterivorous Green Alga Reveals Evolutionary Causalities and Consequences of Phago-Mixotrophic Mode of Nutrition.</title>
        <authorList>
            <person name="Burns J.A."/>
            <person name="Paasch A."/>
            <person name="Narechania A."/>
            <person name="Kim E."/>
        </authorList>
    </citation>
    <scope>NUCLEOTIDE SEQUENCE [LARGE SCALE GENOMIC DNA]</scope>
    <source>
        <strain evidence="2 3">PLY_AMNH</strain>
    </source>
</reference>
<evidence type="ECO:0000313" key="3">
    <source>
        <dbReference type="Proteomes" id="UP001190700"/>
    </source>
</evidence>
<feature type="region of interest" description="Disordered" evidence="1">
    <location>
        <begin position="85"/>
        <end position="111"/>
    </location>
</feature>
<accession>A0AAE0L897</accession>
<gene>
    <name evidence="2" type="ORF">CYMTET_16421</name>
</gene>
<dbReference type="AlphaFoldDB" id="A0AAE0L897"/>
<feature type="region of interest" description="Disordered" evidence="1">
    <location>
        <begin position="239"/>
        <end position="278"/>
    </location>
</feature>
<feature type="compositionally biased region" description="Basic and acidic residues" evidence="1">
    <location>
        <begin position="86"/>
        <end position="97"/>
    </location>
</feature>
<name>A0AAE0L897_9CHLO</name>
<feature type="compositionally biased region" description="Pro residues" evidence="1">
    <location>
        <begin position="262"/>
        <end position="275"/>
    </location>
</feature>
<feature type="non-terminal residue" evidence="2">
    <location>
        <position position="1"/>
    </location>
</feature>
<evidence type="ECO:0000313" key="2">
    <source>
        <dbReference type="EMBL" id="KAK3275449.1"/>
    </source>
</evidence>
<proteinExistence type="predicted"/>
<dbReference type="Proteomes" id="UP001190700">
    <property type="component" value="Unassembled WGS sequence"/>
</dbReference>
<feature type="region of interest" description="Disordered" evidence="1">
    <location>
        <begin position="147"/>
        <end position="227"/>
    </location>
</feature>
<keyword evidence="3" id="KW-1185">Reference proteome</keyword>
<evidence type="ECO:0000256" key="1">
    <source>
        <dbReference type="SAM" id="MobiDB-lite"/>
    </source>
</evidence>
<organism evidence="2 3">
    <name type="scientific">Cymbomonas tetramitiformis</name>
    <dbReference type="NCBI Taxonomy" id="36881"/>
    <lineage>
        <taxon>Eukaryota</taxon>
        <taxon>Viridiplantae</taxon>
        <taxon>Chlorophyta</taxon>
        <taxon>Pyramimonadophyceae</taxon>
        <taxon>Pyramimonadales</taxon>
        <taxon>Pyramimonadaceae</taxon>
        <taxon>Cymbomonas</taxon>
    </lineage>
</organism>
<feature type="region of interest" description="Disordered" evidence="1">
    <location>
        <begin position="617"/>
        <end position="663"/>
    </location>
</feature>